<sequence>QAGASVGQHRGGWDRIPSTLRTSGVTPREYEVFVLLPERPGNQQIARRLSISPRTVEKHMASLLNKTGRADRAALCEFAAECAAEPA</sequence>
<dbReference type="InterPro" id="IPR016032">
    <property type="entry name" value="Sig_transdc_resp-reg_C-effctor"/>
</dbReference>
<dbReference type="SUPFAM" id="SSF46894">
    <property type="entry name" value="C-terminal effector domain of the bipartite response regulators"/>
    <property type="match status" value="1"/>
</dbReference>
<dbReference type="PRINTS" id="PR00038">
    <property type="entry name" value="HTHLUXR"/>
</dbReference>
<dbReference type="Gene3D" id="1.10.10.10">
    <property type="entry name" value="Winged helix-like DNA-binding domain superfamily/Winged helix DNA-binding domain"/>
    <property type="match status" value="1"/>
</dbReference>
<dbReference type="RefSeq" id="WP_164200335.1">
    <property type="nucleotide sequence ID" value="NZ_JAAGMP010000299.1"/>
</dbReference>
<dbReference type="EMBL" id="JAAGMP010000299">
    <property type="protein sequence ID" value="NEC17775.1"/>
    <property type="molecule type" value="Genomic_DNA"/>
</dbReference>
<comment type="caution">
    <text evidence="6">The sequence shown here is derived from an EMBL/GenBank/DDBJ whole genome shotgun (WGS) entry which is preliminary data.</text>
</comment>
<dbReference type="Pfam" id="PF00196">
    <property type="entry name" value="GerE"/>
    <property type="match status" value="1"/>
</dbReference>
<proteinExistence type="predicted"/>
<keyword evidence="1" id="KW-0805">Transcription regulation</keyword>
<feature type="domain" description="HTH luxR-type" evidence="5">
    <location>
        <begin position="22"/>
        <end position="79"/>
    </location>
</feature>
<reference evidence="6 7" key="1">
    <citation type="submission" date="2020-01" db="EMBL/GenBank/DDBJ databases">
        <title>Insect and environment-associated Actinomycetes.</title>
        <authorList>
            <person name="Currrie C."/>
            <person name="Chevrette M."/>
            <person name="Carlson C."/>
            <person name="Stubbendieck R."/>
            <person name="Wendt-Pienkowski E."/>
        </authorList>
    </citation>
    <scope>NUCLEOTIDE SEQUENCE [LARGE SCALE GENOMIC DNA]</scope>
    <source>
        <strain evidence="6 7">SID7590</strain>
    </source>
</reference>
<dbReference type="Proteomes" id="UP000469670">
    <property type="component" value="Unassembled WGS sequence"/>
</dbReference>
<gene>
    <name evidence="6" type="ORF">G3I50_05785</name>
</gene>
<dbReference type="PANTHER" id="PTHR44688">
    <property type="entry name" value="DNA-BINDING TRANSCRIPTIONAL ACTIVATOR DEVR_DOSR"/>
    <property type="match status" value="1"/>
</dbReference>
<dbReference type="InterPro" id="IPR000792">
    <property type="entry name" value="Tscrpt_reg_LuxR_C"/>
</dbReference>
<evidence type="ECO:0000256" key="1">
    <source>
        <dbReference type="ARBA" id="ARBA00023015"/>
    </source>
</evidence>
<dbReference type="AlphaFoldDB" id="A0A7K3RRF6"/>
<dbReference type="InterPro" id="IPR036388">
    <property type="entry name" value="WH-like_DNA-bd_sf"/>
</dbReference>
<accession>A0A7K3RRF6</accession>
<dbReference type="PANTHER" id="PTHR44688:SF16">
    <property type="entry name" value="DNA-BINDING TRANSCRIPTIONAL ACTIVATOR DEVR_DOSR"/>
    <property type="match status" value="1"/>
</dbReference>
<evidence type="ECO:0000313" key="6">
    <source>
        <dbReference type="EMBL" id="NEC17775.1"/>
    </source>
</evidence>
<evidence type="ECO:0000256" key="3">
    <source>
        <dbReference type="ARBA" id="ARBA00023163"/>
    </source>
</evidence>
<dbReference type="CDD" id="cd06170">
    <property type="entry name" value="LuxR_C_like"/>
    <property type="match status" value="1"/>
</dbReference>
<organism evidence="6 7">
    <name type="scientific">Streptomyces parvus</name>
    <dbReference type="NCBI Taxonomy" id="66428"/>
    <lineage>
        <taxon>Bacteria</taxon>
        <taxon>Bacillati</taxon>
        <taxon>Actinomycetota</taxon>
        <taxon>Actinomycetes</taxon>
        <taxon>Kitasatosporales</taxon>
        <taxon>Streptomycetaceae</taxon>
        <taxon>Streptomyces</taxon>
    </lineage>
</organism>
<protein>
    <submittedName>
        <fullName evidence="6">Response regulator transcription factor</fullName>
    </submittedName>
</protein>
<feature type="region of interest" description="Disordered" evidence="4">
    <location>
        <begin position="1"/>
        <end position="21"/>
    </location>
</feature>
<dbReference type="GO" id="GO:0003677">
    <property type="term" value="F:DNA binding"/>
    <property type="evidence" value="ECO:0007669"/>
    <property type="project" value="UniProtKB-KW"/>
</dbReference>
<dbReference type="GO" id="GO:0006355">
    <property type="term" value="P:regulation of DNA-templated transcription"/>
    <property type="evidence" value="ECO:0007669"/>
    <property type="project" value="InterPro"/>
</dbReference>
<evidence type="ECO:0000256" key="2">
    <source>
        <dbReference type="ARBA" id="ARBA00023125"/>
    </source>
</evidence>
<keyword evidence="3" id="KW-0804">Transcription</keyword>
<name>A0A7K3RRF6_9ACTN</name>
<feature type="non-terminal residue" evidence="6">
    <location>
        <position position="1"/>
    </location>
</feature>
<evidence type="ECO:0000313" key="7">
    <source>
        <dbReference type="Proteomes" id="UP000469670"/>
    </source>
</evidence>
<dbReference type="SMART" id="SM00421">
    <property type="entry name" value="HTH_LUXR"/>
    <property type="match status" value="1"/>
</dbReference>
<keyword evidence="2" id="KW-0238">DNA-binding</keyword>
<evidence type="ECO:0000259" key="5">
    <source>
        <dbReference type="SMART" id="SM00421"/>
    </source>
</evidence>
<evidence type="ECO:0000256" key="4">
    <source>
        <dbReference type="SAM" id="MobiDB-lite"/>
    </source>
</evidence>